<sequence length="183" mass="19346">MKKTITLAVLAAALITANAFAKEKQTIDYGTVTSVQVTTPDSTIARNAFIGGAIGLAIGHDLKGALDGGAAGFAITSAIEGDRRVYLYTLKVNKQTKKILIETGRLSEGECAAIETHGKHINLRGVSNSFCINPNHKALSSADVVAQQKSQAKACDLARREALTAKSDKDIDHALVKVRALCE</sequence>
<proteinExistence type="predicted"/>
<feature type="chain" id="PRO_5023091292" description="Glycine zipper 2TM domain-containing protein" evidence="1">
    <location>
        <begin position="22"/>
        <end position="183"/>
    </location>
</feature>
<dbReference type="OrthoDB" id="6401549at2"/>
<feature type="signal peptide" evidence="1">
    <location>
        <begin position="1"/>
        <end position="21"/>
    </location>
</feature>
<evidence type="ECO:0008006" key="4">
    <source>
        <dbReference type="Google" id="ProtNLM"/>
    </source>
</evidence>
<evidence type="ECO:0000313" key="3">
    <source>
        <dbReference type="Proteomes" id="UP000321822"/>
    </source>
</evidence>
<reference evidence="2 3" key="1">
    <citation type="submission" date="2019-07" db="EMBL/GenBank/DDBJ databases">
        <title>Genomes of sea-ice associated Colwellia species.</title>
        <authorList>
            <person name="Bowman J.P."/>
        </authorList>
    </citation>
    <scope>NUCLEOTIDE SEQUENCE [LARGE SCALE GENOMIC DNA]</scope>
    <source>
        <strain evidence="2 3">ACAM 459</strain>
    </source>
</reference>
<name>A0A5C6QG99_9GAMM</name>
<dbReference type="AlphaFoldDB" id="A0A5C6QG99"/>
<evidence type="ECO:0000313" key="2">
    <source>
        <dbReference type="EMBL" id="TWX67879.1"/>
    </source>
</evidence>
<organism evidence="2 3">
    <name type="scientific">Colwellia demingiae</name>
    <dbReference type="NCBI Taxonomy" id="89401"/>
    <lineage>
        <taxon>Bacteria</taxon>
        <taxon>Pseudomonadati</taxon>
        <taxon>Pseudomonadota</taxon>
        <taxon>Gammaproteobacteria</taxon>
        <taxon>Alteromonadales</taxon>
        <taxon>Colwelliaceae</taxon>
        <taxon>Colwellia</taxon>
    </lineage>
</organism>
<keyword evidence="1" id="KW-0732">Signal</keyword>
<gene>
    <name evidence="2" type="ORF">ESZ36_11345</name>
</gene>
<accession>A0A5C6QG99</accession>
<comment type="caution">
    <text evidence="2">The sequence shown here is derived from an EMBL/GenBank/DDBJ whole genome shotgun (WGS) entry which is preliminary data.</text>
</comment>
<dbReference type="EMBL" id="VOLT01000005">
    <property type="protein sequence ID" value="TWX67879.1"/>
    <property type="molecule type" value="Genomic_DNA"/>
</dbReference>
<dbReference type="Proteomes" id="UP000321822">
    <property type="component" value="Unassembled WGS sequence"/>
</dbReference>
<evidence type="ECO:0000256" key="1">
    <source>
        <dbReference type="SAM" id="SignalP"/>
    </source>
</evidence>
<dbReference type="RefSeq" id="WP_146787794.1">
    <property type="nucleotide sequence ID" value="NZ_VOLT01000005.1"/>
</dbReference>
<protein>
    <recommendedName>
        <fullName evidence="4">Glycine zipper 2TM domain-containing protein</fullName>
    </recommendedName>
</protein>
<keyword evidence="3" id="KW-1185">Reference proteome</keyword>